<dbReference type="PANTHER" id="PTHR34464:SF3">
    <property type="entry name" value="OS09G0376300 PROTEIN"/>
    <property type="match status" value="1"/>
</dbReference>
<protein>
    <submittedName>
        <fullName evidence="2">Uncharacterized protein</fullName>
    </submittedName>
</protein>
<dbReference type="OrthoDB" id="686813at2759"/>
<keyword evidence="3" id="KW-1185">Reference proteome</keyword>
<accession>A0A8K0E387</accession>
<gene>
    <name evidence="2" type="ORF">FNV43_RR17478</name>
</gene>
<sequence length="175" mass="19554">MAVSFTRFSWWLWGGKDKEPVPNGSALNSSFDLGFGLREPETLQFPPFKGTKKLASSPRKVKKKWQSREERRIDKEYDIVLVPSDGGCLSGSESDDSEVSIGWLEPHGPGFQNDDDESDNGFAVLVPCYSPGCKEVVEAPNNELLSVIKNLPEEFSPDCKNYMEQWLSSLQNFGA</sequence>
<dbReference type="AlphaFoldDB" id="A0A8K0E387"/>
<feature type="region of interest" description="Disordered" evidence="1">
    <location>
        <begin position="87"/>
        <end position="110"/>
    </location>
</feature>
<evidence type="ECO:0000313" key="2">
    <source>
        <dbReference type="EMBL" id="KAF3439203.1"/>
    </source>
</evidence>
<dbReference type="EMBL" id="VOIH02000008">
    <property type="protein sequence ID" value="KAF3439203.1"/>
    <property type="molecule type" value="Genomic_DNA"/>
</dbReference>
<dbReference type="PANTHER" id="PTHR34464">
    <property type="entry name" value="OS09G0376300 PROTEIN"/>
    <property type="match status" value="1"/>
</dbReference>
<dbReference type="Proteomes" id="UP000796880">
    <property type="component" value="Unassembled WGS sequence"/>
</dbReference>
<proteinExistence type="predicted"/>
<name>A0A8K0E387_9ROSA</name>
<evidence type="ECO:0000256" key="1">
    <source>
        <dbReference type="SAM" id="MobiDB-lite"/>
    </source>
</evidence>
<organism evidence="2 3">
    <name type="scientific">Rhamnella rubrinervis</name>
    <dbReference type="NCBI Taxonomy" id="2594499"/>
    <lineage>
        <taxon>Eukaryota</taxon>
        <taxon>Viridiplantae</taxon>
        <taxon>Streptophyta</taxon>
        <taxon>Embryophyta</taxon>
        <taxon>Tracheophyta</taxon>
        <taxon>Spermatophyta</taxon>
        <taxon>Magnoliopsida</taxon>
        <taxon>eudicotyledons</taxon>
        <taxon>Gunneridae</taxon>
        <taxon>Pentapetalae</taxon>
        <taxon>rosids</taxon>
        <taxon>fabids</taxon>
        <taxon>Rosales</taxon>
        <taxon>Rhamnaceae</taxon>
        <taxon>rhamnoid group</taxon>
        <taxon>Rhamneae</taxon>
        <taxon>Rhamnella</taxon>
    </lineage>
</organism>
<evidence type="ECO:0000313" key="3">
    <source>
        <dbReference type="Proteomes" id="UP000796880"/>
    </source>
</evidence>
<comment type="caution">
    <text evidence="2">The sequence shown here is derived from an EMBL/GenBank/DDBJ whole genome shotgun (WGS) entry which is preliminary data.</text>
</comment>
<reference evidence="2" key="1">
    <citation type="submission" date="2020-03" db="EMBL/GenBank/DDBJ databases">
        <title>A high-quality chromosome-level genome assembly of a woody plant with both climbing and erect habits, Rhamnella rubrinervis.</title>
        <authorList>
            <person name="Lu Z."/>
            <person name="Yang Y."/>
            <person name="Zhu X."/>
            <person name="Sun Y."/>
        </authorList>
    </citation>
    <scope>NUCLEOTIDE SEQUENCE</scope>
    <source>
        <strain evidence="2">BYM</strain>
        <tissue evidence="2">Leaf</tissue>
    </source>
</reference>